<evidence type="ECO:0000313" key="2">
    <source>
        <dbReference type="Proteomes" id="UP000238392"/>
    </source>
</evidence>
<name>A0A2T0X5H8_9RHOB</name>
<dbReference type="Proteomes" id="UP000238392">
    <property type="component" value="Unassembled WGS sequence"/>
</dbReference>
<proteinExistence type="predicted"/>
<dbReference type="EMBL" id="PVTQ01000001">
    <property type="protein sequence ID" value="PRY94186.1"/>
    <property type="molecule type" value="Genomic_DNA"/>
</dbReference>
<organism evidence="1 2">
    <name type="scientific">Donghicola tyrosinivorans</name>
    <dbReference type="NCBI Taxonomy" id="1652492"/>
    <lineage>
        <taxon>Bacteria</taxon>
        <taxon>Pseudomonadati</taxon>
        <taxon>Pseudomonadota</taxon>
        <taxon>Alphaproteobacteria</taxon>
        <taxon>Rhodobacterales</taxon>
        <taxon>Roseobacteraceae</taxon>
        <taxon>Donghicola</taxon>
    </lineage>
</organism>
<sequence length="68" mass="7169">MSAISTTQCEQVLLSSSDLSKASLATRILIGRLRNEVKGAPDSLGEKAAELAKFASENDYAANDLANL</sequence>
<dbReference type="RefSeq" id="WP_106262449.1">
    <property type="nucleotide sequence ID" value="NZ_PVTQ01000001.1"/>
</dbReference>
<gene>
    <name evidence="1" type="ORF">CLV74_101322</name>
</gene>
<comment type="caution">
    <text evidence="1">The sequence shown here is derived from an EMBL/GenBank/DDBJ whole genome shotgun (WGS) entry which is preliminary data.</text>
</comment>
<reference evidence="1 2" key="1">
    <citation type="submission" date="2018-03" db="EMBL/GenBank/DDBJ databases">
        <title>Genomic Encyclopedia of Archaeal and Bacterial Type Strains, Phase II (KMG-II): from individual species to whole genera.</title>
        <authorList>
            <person name="Goeker M."/>
        </authorList>
    </citation>
    <scope>NUCLEOTIDE SEQUENCE [LARGE SCALE GENOMIC DNA]</scope>
    <source>
        <strain evidence="1 2">DSM 100212</strain>
    </source>
</reference>
<keyword evidence="2" id="KW-1185">Reference proteome</keyword>
<protein>
    <submittedName>
        <fullName evidence="1">Uncharacterized protein</fullName>
    </submittedName>
</protein>
<dbReference type="AlphaFoldDB" id="A0A2T0X5H8"/>
<accession>A0A2T0X5H8</accession>
<evidence type="ECO:0000313" key="1">
    <source>
        <dbReference type="EMBL" id="PRY94186.1"/>
    </source>
</evidence>